<dbReference type="OrthoDB" id="2913911at2"/>
<protein>
    <recommendedName>
        <fullName evidence="3">Fur-regulated basic protein FbpA</fullName>
    </recommendedName>
</protein>
<dbReference type="Pfam" id="PF13076">
    <property type="entry name" value="Fur_reg_FbpA"/>
    <property type="match status" value="1"/>
</dbReference>
<evidence type="ECO:0000313" key="2">
    <source>
        <dbReference type="Proteomes" id="UP000027142"/>
    </source>
</evidence>
<accession>A0A060M1Z5</accession>
<dbReference type="KEGG" id="ble:BleG1_3930"/>
<dbReference type="Proteomes" id="UP000027142">
    <property type="component" value="Chromosome"/>
</dbReference>
<keyword evidence="2" id="KW-1185">Reference proteome</keyword>
<dbReference type="HOGENOM" id="CLU_3076788_0_0_9"/>
<name>A0A060M1Z5_9BACI</name>
<evidence type="ECO:0000313" key="1">
    <source>
        <dbReference type="EMBL" id="AIC96477.1"/>
    </source>
</evidence>
<evidence type="ECO:0008006" key="3">
    <source>
        <dbReference type="Google" id="ProtNLM"/>
    </source>
</evidence>
<dbReference type="STRING" id="1246626.BleG1_3930"/>
<dbReference type="RefSeq" id="WP_084167576.1">
    <property type="nucleotide sequence ID" value="NZ_CP003923.1"/>
</dbReference>
<proteinExistence type="predicted"/>
<dbReference type="InterPro" id="IPR025072">
    <property type="entry name" value="Fur_reg_FbpA"/>
</dbReference>
<dbReference type="EMBL" id="CP003923">
    <property type="protein sequence ID" value="AIC96477.1"/>
    <property type="molecule type" value="Genomic_DNA"/>
</dbReference>
<reference evidence="1 2" key="1">
    <citation type="journal article" date="2014" name="Gene">
        <title>A comparative genomic analysis of the alkalitolerant soil bacterium Bacillus lehensis G1.</title>
        <authorList>
            <person name="Noor Y.M."/>
            <person name="Samsulrizal N.H."/>
            <person name="Jema'on N.A."/>
            <person name="Low K.O."/>
            <person name="Ramli A.N."/>
            <person name="Alias N.I."/>
            <person name="Damis S.I."/>
            <person name="Fuzi S.F."/>
            <person name="Isa M.N."/>
            <person name="Murad A.M."/>
            <person name="Raih M.F."/>
            <person name="Bakar F.D."/>
            <person name="Najimudin N."/>
            <person name="Mahadi N.M."/>
            <person name="Illias R.M."/>
        </authorList>
    </citation>
    <scope>NUCLEOTIDE SEQUENCE [LARGE SCALE GENOMIC DNA]</scope>
    <source>
        <strain evidence="1 2">G1</strain>
    </source>
</reference>
<sequence length="52" mass="6387">MVEEDLIKKRQEKMIDKLLKAGIYKYKDTHLYELTYAEVEDAYLRFMVEKEK</sequence>
<organism evidence="1 2">
    <name type="scientific">Shouchella lehensis G1</name>
    <dbReference type="NCBI Taxonomy" id="1246626"/>
    <lineage>
        <taxon>Bacteria</taxon>
        <taxon>Bacillati</taxon>
        <taxon>Bacillota</taxon>
        <taxon>Bacilli</taxon>
        <taxon>Bacillales</taxon>
        <taxon>Bacillaceae</taxon>
        <taxon>Shouchella</taxon>
    </lineage>
</organism>
<dbReference type="PATRIC" id="fig|1246626.3.peg.3929"/>
<gene>
    <name evidence="1" type="ORF">BleG1_3930</name>
</gene>
<dbReference type="AlphaFoldDB" id="A0A060M1Z5"/>